<keyword evidence="1" id="KW-0732">Signal</keyword>
<dbReference type="AlphaFoldDB" id="A0A239PYM6"/>
<gene>
    <name evidence="2" type="ORF">SAMN06297382_2695</name>
</gene>
<keyword evidence="3" id="KW-1185">Reference proteome</keyword>
<organism evidence="2 3">
    <name type="scientific">Amphiplicatus metriothermophilus</name>
    <dbReference type="NCBI Taxonomy" id="1519374"/>
    <lineage>
        <taxon>Bacteria</taxon>
        <taxon>Pseudomonadati</taxon>
        <taxon>Pseudomonadota</taxon>
        <taxon>Alphaproteobacteria</taxon>
        <taxon>Parvularculales</taxon>
        <taxon>Parvularculaceae</taxon>
        <taxon>Amphiplicatus</taxon>
    </lineage>
</organism>
<proteinExistence type="predicted"/>
<protein>
    <recommendedName>
        <fullName evidence="4">MORN repeat variant</fullName>
    </recommendedName>
</protein>
<sequence>MRNAFAAALCLLAAPAAAQSAAGPCAEEAYRAFDFWIGEWEVFNRAGEKAGDNSIVAEEDGCLLVERWTGARGGTGQSYNYYDPTTQKWRQIWVSAGFVIDYEGGLNAKGEMVLEGTIAYRDGRTAPFRGTWTPLENGDVRQFFEQRDAETGAWREWFTGVYKLKSAGAH</sequence>
<reference evidence="2 3" key="1">
    <citation type="submission" date="2017-07" db="EMBL/GenBank/DDBJ databases">
        <authorList>
            <person name="Sun Z.S."/>
            <person name="Albrecht U."/>
            <person name="Echele G."/>
            <person name="Lee C.C."/>
        </authorList>
    </citation>
    <scope>NUCLEOTIDE SEQUENCE [LARGE SCALE GENOMIC DNA]</scope>
    <source>
        <strain evidence="2 3">CGMCC 1.12710</strain>
    </source>
</reference>
<feature type="chain" id="PRO_5012783020" description="MORN repeat variant" evidence="1">
    <location>
        <begin position="19"/>
        <end position="170"/>
    </location>
</feature>
<evidence type="ECO:0000313" key="3">
    <source>
        <dbReference type="Proteomes" id="UP000198346"/>
    </source>
</evidence>
<dbReference type="RefSeq" id="WP_089413124.1">
    <property type="nucleotide sequence ID" value="NZ_FZQA01000008.1"/>
</dbReference>
<evidence type="ECO:0000313" key="2">
    <source>
        <dbReference type="EMBL" id="SNT75354.1"/>
    </source>
</evidence>
<dbReference type="EMBL" id="FZQA01000008">
    <property type="protein sequence ID" value="SNT75354.1"/>
    <property type="molecule type" value="Genomic_DNA"/>
</dbReference>
<name>A0A239PYM6_9PROT</name>
<evidence type="ECO:0008006" key="4">
    <source>
        <dbReference type="Google" id="ProtNLM"/>
    </source>
</evidence>
<evidence type="ECO:0000256" key="1">
    <source>
        <dbReference type="SAM" id="SignalP"/>
    </source>
</evidence>
<dbReference type="Proteomes" id="UP000198346">
    <property type="component" value="Unassembled WGS sequence"/>
</dbReference>
<accession>A0A239PYM6</accession>
<feature type="signal peptide" evidence="1">
    <location>
        <begin position="1"/>
        <end position="18"/>
    </location>
</feature>
<dbReference type="OrthoDB" id="8902597at2"/>